<sequence>MNRNLIERERRSNMRHLFSRLFSLLPPPTTRRSAIPDRLEQATVYINQIRTRLEGLNQRRLQLEEGNIGTSRRRTMMSPVINISEYSHVSGMEINLSAESELNLSLNEIIRIIQEEGAEVLTLTYRNGSNRNILTIHCEAAITYINGISYINGIDRSRLLQRLRIVIEE</sequence>
<name>A0A5D2ZG24_GOSMU</name>
<dbReference type="Gene3D" id="4.10.280.10">
    <property type="entry name" value="Helix-loop-helix DNA-binding domain"/>
    <property type="match status" value="1"/>
</dbReference>
<dbReference type="InterPro" id="IPR015660">
    <property type="entry name" value="MASH1/Ascl1a-like"/>
</dbReference>
<accession>A0A5D2ZG24</accession>
<keyword evidence="5" id="KW-0175">Coiled coil</keyword>
<dbReference type="PANTHER" id="PTHR13935:SF118">
    <property type="entry name" value="BHLH DOMAIN-CONTAINING PROTEIN"/>
    <property type="match status" value="1"/>
</dbReference>
<evidence type="ECO:0000313" key="7">
    <source>
        <dbReference type="EMBL" id="TYJ36666.1"/>
    </source>
</evidence>
<keyword evidence="8" id="KW-1185">Reference proteome</keyword>
<evidence type="ECO:0000256" key="1">
    <source>
        <dbReference type="ARBA" id="ARBA00004123"/>
    </source>
</evidence>
<feature type="domain" description="BHLH" evidence="6">
    <location>
        <begin position="1"/>
        <end position="49"/>
    </location>
</feature>
<dbReference type="GO" id="GO:0046983">
    <property type="term" value="F:protein dimerization activity"/>
    <property type="evidence" value="ECO:0007669"/>
    <property type="project" value="InterPro"/>
</dbReference>
<evidence type="ECO:0000256" key="2">
    <source>
        <dbReference type="ARBA" id="ARBA00023015"/>
    </source>
</evidence>
<dbReference type="Pfam" id="PF00010">
    <property type="entry name" value="HLH"/>
    <property type="match status" value="1"/>
</dbReference>
<dbReference type="SUPFAM" id="SSF47459">
    <property type="entry name" value="HLH, helix-loop-helix DNA-binding domain"/>
    <property type="match status" value="1"/>
</dbReference>
<proteinExistence type="predicted"/>
<feature type="coiled-coil region" evidence="5">
    <location>
        <begin position="39"/>
        <end position="66"/>
    </location>
</feature>
<protein>
    <recommendedName>
        <fullName evidence="6">BHLH domain-containing protein</fullName>
    </recommendedName>
</protein>
<dbReference type="PROSITE" id="PS50888">
    <property type="entry name" value="BHLH"/>
    <property type="match status" value="1"/>
</dbReference>
<gene>
    <name evidence="7" type="ORF">E1A91_A05G322500v1</name>
</gene>
<dbReference type="InterPro" id="IPR011598">
    <property type="entry name" value="bHLH_dom"/>
</dbReference>
<dbReference type="PANTHER" id="PTHR13935">
    <property type="entry name" value="ACHAETE-SCUTE TRANSCRIPTION FACTOR-RELATED"/>
    <property type="match status" value="1"/>
</dbReference>
<evidence type="ECO:0000256" key="4">
    <source>
        <dbReference type="ARBA" id="ARBA00023242"/>
    </source>
</evidence>
<evidence type="ECO:0000313" key="8">
    <source>
        <dbReference type="Proteomes" id="UP000323597"/>
    </source>
</evidence>
<dbReference type="GO" id="GO:0000981">
    <property type="term" value="F:DNA-binding transcription factor activity, RNA polymerase II-specific"/>
    <property type="evidence" value="ECO:0007669"/>
    <property type="project" value="TreeGrafter"/>
</dbReference>
<reference evidence="7 8" key="1">
    <citation type="submission" date="2019-07" db="EMBL/GenBank/DDBJ databases">
        <title>WGS assembly of Gossypium mustelinum.</title>
        <authorList>
            <person name="Chen Z.J."/>
            <person name="Sreedasyam A."/>
            <person name="Ando A."/>
            <person name="Song Q."/>
            <person name="De L."/>
            <person name="Hulse-Kemp A."/>
            <person name="Ding M."/>
            <person name="Ye W."/>
            <person name="Kirkbride R."/>
            <person name="Jenkins J."/>
            <person name="Plott C."/>
            <person name="Lovell J."/>
            <person name="Lin Y.-M."/>
            <person name="Vaughn R."/>
            <person name="Liu B."/>
            <person name="Li W."/>
            <person name="Simpson S."/>
            <person name="Scheffler B."/>
            <person name="Saski C."/>
            <person name="Grover C."/>
            <person name="Hu G."/>
            <person name="Conover J."/>
            <person name="Carlson J."/>
            <person name="Shu S."/>
            <person name="Boston L."/>
            <person name="Williams M."/>
            <person name="Peterson D."/>
            <person name="Mcgee K."/>
            <person name="Jones D."/>
            <person name="Wendel J."/>
            <person name="Stelly D."/>
            <person name="Grimwood J."/>
            <person name="Schmutz J."/>
        </authorList>
    </citation>
    <scope>NUCLEOTIDE SEQUENCE [LARGE SCALE GENOMIC DNA]</scope>
    <source>
        <strain evidence="7">1408120.09</strain>
    </source>
</reference>
<organism evidence="7 8">
    <name type="scientific">Gossypium mustelinum</name>
    <name type="common">Cotton</name>
    <name type="synonym">Gossypium caicoense</name>
    <dbReference type="NCBI Taxonomy" id="34275"/>
    <lineage>
        <taxon>Eukaryota</taxon>
        <taxon>Viridiplantae</taxon>
        <taxon>Streptophyta</taxon>
        <taxon>Embryophyta</taxon>
        <taxon>Tracheophyta</taxon>
        <taxon>Spermatophyta</taxon>
        <taxon>Magnoliopsida</taxon>
        <taxon>eudicotyledons</taxon>
        <taxon>Gunneridae</taxon>
        <taxon>Pentapetalae</taxon>
        <taxon>rosids</taxon>
        <taxon>malvids</taxon>
        <taxon>Malvales</taxon>
        <taxon>Malvaceae</taxon>
        <taxon>Malvoideae</taxon>
        <taxon>Gossypium</taxon>
    </lineage>
</organism>
<dbReference type="InterPro" id="IPR036638">
    <property type="entry name" value="HLH_DNA-bd_sf"/>
</dbReference>
<dbReference type="GO" id="GO:0090575">
    <property type="term" value="C:RNA polymerase II transcription regulator complex"/>
    <property type="evidence" value="ECO:0007669"/>
    <property type="project" value="TreeGrafter"/>
</dbReference>
<evidence type="ECO:0000256" key="5">
    <source>
        <dbReference type="SAM" id="Coils"/>
    </source>
</evidence>
<dbReference type="AlphaFoldDB" id="A0A5D2ZG24"/>
<keyword evidence="4" id="KW-0539">Nucleus</keyword>
<dbReference type="GO" id="GO:0000977">
    <property type="term" value="F:RNA polymerase II transcription regulatory region sequence-specific DNA binding"/>
    <property type="evidence" value="ECO:0007669"/>
    <property type="project" value="TreeGrafter"/>
</dbReference>
<comment type="subcellular location">
    <subcellularLocation>
        <location evidence="1">Nucleus</location>
    </subcellularLocation>
</comment>
<dbReference type="Proteomes" id="UP000323597">
    <property type="component" value="Chromosome A05"/>
</dbReference>
<keyword evidence="3" id="KW-0804">Transcription</keyword>
<evidence type="ECO:0000256" key="3">
    <source>
        <dbReference type="ARBA" id="ARBA00023163"/>
    </source>
</evidence>
<dbReference type="EMBL" id="CM017640">
    <property type="protein sequence ID" value="TYJ36666.1"/>
    <property type="molecule type" value="Genomic_DNA"/>
</dbReference>
<evidence type="ECO:0000259" key="6">
    <source>
        <dbReference type="PROSITE" id="PS50888"/>
    </source>
</evidence>
<keyword evidence="2" id="KW-0805">Transcription regulation</keyword>